<dbReference type="PANTHER" id="PTHR35746">
    <property type="entry name" value="PENTATRICOPEPTIDE REPEAT (PPR) SUPERFAMILY PROTEIN"/>
    <property type="match status" value="1"/>
</dbReference>
<feature type="region of interest" description="Disordered" evidence="1">
    <location>
        <begin position="441"/>
        <end position="468"/>
    </location>
</feature>
<accession>A0A7J0F2T1</accession>
<evidence type="ECO:0000256" key="1">
    <source>
        <dbReference type="SAM" id="MobiDB-lite"/>
    </source>
</evidence>
<feature type="compositionally biased region" description="Low complexity" evidence="1">
    <location>
        <begin position="513"/>
        <end position="523"/>
    </location>
</feature>
<dbReference type="OrthoDB" id="1939753at2759"/>
<feature type="compositionally biased region" description="Polar residues" evidence="1">
    <location>
        <begin position="705"/>
        <end position="726"/>
    </location>
</feature>
<sequence>MQSSSIFLEHGNDVKGNEESNVDEILSDVAVAPCKTANEASEVACELQEKDPKTSDSLSVNQIVEPKEETFGSTMSRHDLSPEVKSCDHVEVAAQIESYSAKDGDIGSHSDAVDACDKEGKGRENVHVLLVANDLPAVDNPEIMIQDFKDHKTWKSNLLVTLESGEVIEPAVDDNNDTVCEEKSSIFPSVKSRASSNIPSAELQVLEGNLKQEDEDKRVLAAEVPVEKEVDTSELKVGSKDIGNIKVEPSAIGLSDVISVNISADDEMENRARELVKEELSTNIETTSVSVDDLSVSKADQTMDDLGTGNSGDHKKTGIEVSDLVGNGNKDVAVQDRPEMNSKMIIESASTPSDTKIVVGEMDINVRITYKKLKSTTYFVHDSSEVGPDASHLRITAPARSDLQNRQGEDSEEAMKEPKSNCMNIVLAENVDAVCKGVESNHDSGAEVSERTAETPPEPFPVESDSTMKRSSMVADDSHCRDGGLGPSGVSTENLQWEGHENLTRPPIEVPAVDVSVDSSSQSKKLAKPPIEVPSVDVSVDSSSQPDSLEGNWGSVSGAVLSTQSDAVASVDAEALLSTVPEAPAELDKLNLQKPQATLGGHHSSKSDVFEPPSFMTLVEHQDRGDQKAAAADIQTVENTEQQKSEALRAGWFPSLTNIVNESQGRKKNEEIIAKVTNWSTGKQHTPLKSLLGEANLETKPKSPNPKQNHSVTKQDENTATVNSILGSEAPTDQVAKREMGKEWNSPARYPSGNKKEKKVKGKPYWVPFLCCSSVN</sequence>
<dbReference type="AlphaFoldDB" id="A0A7J0F2T1"/>
<dbReference type="EMBL" id="BJWL01000008">
    <property type="protein sequence ID" value="GFY92998.1"/>
    <property type="molecule type" value="Genomic_DNA"/>
</dbReference>
<dbReference type="Proteomes" id="UP000585474">
    <property type="component" value="Unassembled WGS sequence"/>
</dbReference>
<feature type="compositionally biased region" description="Basic and acidic residues" evidence="1">
    <location>
        <begin position="407"/>
        <end position="419"/>
    </location>
</feature>
<evidence type="ECO:0000313" key="3">
    <source>
        <dbReference type="Proteomes" id="UP000585474"/>
    </source>
</evidence>
<feature type="region of interest" description="Disordered" evidence="1">
    <location>
        <begin position="697"/>
        <end position="759"/>
    </location>
</feature>
<feature type="region of interest" description="Disordered" evidence="1">
    <location>
        <begin position="386"/>
        <end position="420"/>
    </location>
</feature>
<name>A0A7J0F2T1_9ERIC</name>
<feature type="compositionally biased region" description="Low complexity" evidence="1">
    <location>
        <begin position="533"/>
        <end position="548"/>
    </location>
</feature>
<dbReference type="PANTHER" id="PTHR35746:SF1">
    <property type="entry name" value="PENTATRICOPEPTIDE REPEAT (PPR) SUPERFAMILY PROTEIN"/>
    <property type="match status" value="1"/>
</dbReference>
<protein>
    <submittedName>
        <fullName evidence="2">Pentatricopeptide repeat (PPR) superfamily protein</fullName>
    </submittedName>
</protein>
<reference evidence="2 3" key="1">
    <citation type="submission" date="2019-07" db="EMBL/GenBank/DDBJ databases">
        <title>De Novo Assembly of kiwifruit Actinidia rufa.</title>
        <authorList>
            <person name="Sugita-Konishi S."/>
            <person name="Sato K."/>
            <person name="Mori E."/>
            <person name="Abe Y."/>
            <person name="Kisaki G."/>
            <person name="Hamano K."/>
            <person name="Suezawa K."/>
            <person name="Otani M."/>
            <person name="Fukuda T."/>
            <person name="Manabe T."/>
            <person name="Gomi K."/>
            <person name="Tabuchi M."/>
            <person name="Akimitsu K."/>
            <person name="Kataoka I."/>
        </authorList>
    </citation>
    <scope>NUCLEOTIDE SEQUENCE [LARGE SCALE GENOMIC DNA]</scope>
    <source>
        <strain evidence="3">cv. Fuchu</strain>
    </source>
</reference>
<feature type="compositionally biased region" description="Basic and acidic residues" evidence="1">
    <location>
        <begin position="441"/>
        <end position="453"/>
    </location>
</feature>
<feature type="region of interest" description="Disordered" evidence="1">
    <location>
        <begin position="1"/>
        <end position="20"/>
    </location>
</feature>
<keyword evidence="3" id="KW-1185">Reference proteome</keyword>
<feature type="region of interest" description="Disordered" evidence="1">
    <location>
        <begin position="499"/>
        <end position="553"/>
    </location>
</feature>
<proteinExistence type="predicted"/>
<gene>
    <name evidence="2" type="ORF">Acr_08g0013940</name>
</gene>
<evidence type="ECO:0000313" key="2">
    <source>
        <dbReference type="EMBL" id="GFY92998.1"/>
    </source>
</evidence>
<organism evidence="2 3">
    <name type="scientific">Actinidia rufa</name>
    <dbReference type="NCBI Taxonomy" id="165716"/>
    <lineage>
        <taxon>Eukaryota</taxon>
        <taxon>Viridiplantae</taxon>
        <taxon>Streptophyta</taxon>
        <taxon>Embryophyta</taxon>
        <taxon>Tracheophyta</taxon>
        <taxon>Spermatophyta</taxon>
        <taxon>Magnoliopsida</taxon>
        <taxon>eudicotyledons</taxon>
        <taxon>Gunneridae</taxon>
        <taxon>Pentapetalae</taxon>
        <taxon>asterids</taxon>
        <taxon>Ericales</taxon>
        <taxon>Actinidiaceae</taxon>
        <taxon>Actinidia</taxon>
    </lineage>
</organism>
<comment type="caution">
    <text evidence="2">The sequence shown here is derived from an EMBL/GenBank/DDBJ whole genome shotgun (WGS) entry which is preliminary data.</text>
</comment>